<dbReference type="AlphaFoldDB" id="A0A9C7UQ70"/>
<evidence type="ECO:0000313" key="2">
    <source>
        <dbReference type="Proteomes" id="UP001061958"/>
    </source>
</evidence>
<protein>
    <recommendedName>
        <fullName evidence="3">2Fe-2S ferredoxin-type domain-containing protein</fullName>
    </recommendedName>
</protein>
<name>A0A9C7UQ70_9RHOD</name>
<sequence>MSSPLSTTSLAFQHSTWWYNKNNKACRKVKVVKNIMTLKHSESNKPKKTIIRFLPDNVIVHSEIGKKLLDVAIEAGQLKEHPQEPFCRDGGCYKCEMETSNTLFEEYPLIRTCKYSVPPVSEEILLTRVDNDQIWGENVL</sequence>
<reference evidence="1" key="2">
    <citation type="submission" date="2022-01" db="EMBL/GenBank/DDBJ databases">
        <authorList>
            <person name="Hirooka S."/>
            <person name="Miyagishima S.Y."/>
        </authorList>
    </citation>
    <scope>NUCLEOTIDE SEQUENCE</scope>
    <source>
        <strain evidence="1">NBRC 102759</strain>
    </source>
</reference>
<dbReference type="OrthoDB" id="10315296at2759"/>
<proteinExistence type="predicted"/>
<evidence type="ECO:0008006" key="3">
    <source>
        <dbReference type="Google" id="ProtNLM"/>
    </source>
</evidence>
<organism evidence="1 2">
    <name type="scientific">Galdieria partita</name>
    <dbReference type="NCBI Taxonomy" id="83374"/>
    <lineage>
        <taxon>Eukaryota</taxon>
        <taxon>Rhodophyta</taxon>
        <taxon>Bangiophyceae</taxon>
        <taxon>Galdieriales</taxon>
        <taxon>Galdieriaceae</taxon>
        <taxon>Galdieria</taxon>
    </lineage>
</organism>
<keyword evidence="2" id="KW-1185">Reference proteome</keyword>
<reference evidence="1" key="1">
    <citation type="journal article" date="2022" name="Proc. Natl. Acad. Sci. U.S.A.">
        <title>Life cycle and functional genomics of the unicellular red alga Galdieria for elucidating algal and plant evolution and industrial use.</title>
        <authorList>
            <person name="Hirooka S."/>
            <person name="Itabashi T."/>
            <person name="Ichinose T.M."/>
            <person name="Onuma R."/>
            <person name="Fujiwara T."/>
            <person name="Yamashita S."/>
            <person name="Jong L.W."/>
            <person name="Tomita R."/>
            <person name="Iwane A.H."/>
            <person name="Miyagishima S.Y."/>
        </authorList>
    </citation>
    <scope>NUCLEOTIDE SEQUENCE</scope>
    <source>
        <strain evidence="1">NBRC 102759</strain>
    </source>
</reference>
<dbReference type="Proteomes" id="UP001061958">
    <property type="component" value="Unassembled WGS sequence"/>
</dbReference>
<evidence type="ECO:0000313" key="1">
    <source>
        <dbReference type="EMBL" id="GJQ11260.1"/>
    </source>
</evidence>
<dbReference type="SUPFAM" id="SSF54292">
    <property type="entry name" value="2Fe-2S ferredoxin-like"/>
    <property type="match status" value="1"/>
</dbReference>
<dbReference type="GO" id="GO:0051536">
    <property type="term" value="F:iron-sulfur cluster binding"/>
    <property type="evidence" value="ECO:0007669"/>
    <property type="project" value="InterPro"/>
</dbReference>
<accession>A0A9C7UQ70</accession>
<gene>
    <name evidence="1" type="ORF">GpartN1_g3051.t1</name>
</gene>
<dbReference type="EMBL" id="BQMJ01000022">
    <property type="protein sequence ID" value="GJQ11260.1"/>
    <property type="molecule type" value="Genomic_DNA"/>
</dbReference>
<dbReference type="InterPro" id="IPR036010">
    <property type="entry name" value="2Fe-2S_ferredoxin-like_sf"/>
</dbReference>
<comment type="caution">
    <text evidence="1">The sequence shown here is derived from an EMBL/GenBank/DDBJ whole genome shotgun (WGS) entry which is preliminary data.</text>
</comment>